<evidence type="ECO:0000259" key="9">
    <source>
        <dbReference type="Pfam" id="PF18794"/>
    </source>
</evidence>
<evidence type="ECO:0000256" key="3">
    <source>
        <dbReference type="ARBA" id="ARBA00019167"/>
    </source>
</evidence>
<sequence>MQKDTEMSTHEVLLKRLNTCIVTKNYAEFNELLSEAQLQFSTALSFHGQEVTEFLANMKQIMSEDSYPELDYDMAVDVVGQIVRMVSFDQILGVFEVGDLMNVFNSNVPSLIKLACRVIQRSDPKGLFAGSGLIDLLLIQLFDTKTDVGVIAEIESALKELSCDVLIRRRILGDNAVLLMRTKTNSDPICTARLLELLQSIFPYANSGELNNKLFIFSGKNIIESIDRDIFLFIAITNYYSRLLEVVRNKNESGHSGARILNHILNEVIPTYGKLYREQETHFTAWNYGRKYIFNLVKEISLLRESEYFRLLDEKYLHITASNPDFLEFLKFVNPAYLIENQGKAIMDMLRVTPSHLAVFRNLISNESSFNTIKEKLNADRILEMPYIEQMVLLQKLTSYDYSAYYLLNNLSKVMSNVVDDKAGRITEPETFELRREVLENLLLLPNDFLNVWADPIKKSYRGITTGSEDHGSFAEVADVYL</sequence>
<keyword evidence="6" id="KW-0143">Chaperone</keyword>
<gene>
    <name evidence="11" type="ORF">LANO_0F06260G</name>
</gene>
<evidence type="ECO:0000256" key="7">
    <source>
        <dbReference type="ARBA" id="ARBA00023204"/>
    </source>
</evidence>
<keyword evidence="7" id="KW-0234">DNA repair</keyword>
<dbReference type="GO" id="GO:0006281">
    <property type="term" value="P:DNA repair"/>
    <property type="evidence" value="ECO:0007669"/>
    <property type="project" value="UniProtKB-KW"/>
</dbReference>
<keyword evidence="5" id="KW-0227">DNA damage</keyword>
<dbReference type="Pfam" id="PF18794">
    <property type="entry name" value="HSM3_C"/>
    <property type="match status" value="1"/>
</dbReference>
<evidence type="ECO:0000313" key="11">
    <source>
        <dbReference type="EMBL" id="SCV00318.1"/>
    </source>
</evidence>
<reference evidence="12" key="1">
    <citation type="submission" date="2016-03" db="EMBL/GenBank/DDBJ databases">
        <authorList>
            <person name="Devillers Hugo."/>
        </authorList>
    </citation>
    <scope>NUCLEOTIDE SEQUENCE [LARGE SCALE GENOMIC DNA]</scope>
</reference>
<dbReference type="Proteomes" id="UP000189911">
    <property type="component" value="Chromosome F"/>
</dbReference>
<comment type="subcellular location">
    <subcellularLocation>
        <location evidence="1">Cytoplasm</location>
    </subcellularLocation>
</comment>
<dbReference type="InterPro" id="IPR040752">
    <property type="entry name" value="HSM3_C"/>
</dbReference>
<evidence type="ECO:0000259" key="10">
    <source>
        <dbReference type="Pfam" id="PF18795"/>
    </source>
</evidence>
<dbReference type="Gene3D" id="1.25.10.50">
    <property type="match status" value="1"/>
</dbReference>
<dbReference type="GO" id="GO:0005737">
    <property type="term" value="C:cytoplasm"/>
    <property type="evidence" value="ECO:0007669"/>
    <property type="project" value="UniProtKB-SubCell"/>
</dbReference>
<dbReference type="CDD" id="cd12794">
    <property type="entry name" value="Hsm3_like"/>
    <property type="match status" value="1"/>
</dbReference>
<feature type="domain" description="DNA mismatch repair protein HSM3 N-terminal" evidence="10">
    <location>
        <begin position="13"/>
        <end position="245"/>
    </location>
</feature>
<comment type="function">
    <text evidence="8">Involved in DNA mismatch repair in slow-growing cells. Acts as a chaperone during the assembly of the 26S proteasome, specifically of the base subcomplex of the 19S regulatory complex (RC).</text>
</comment>
<keyword evidence="12" id="KW-1185">Reference proteome</keyword>
<dbReference type="EMBL" id="LT598452">
    <property type="protein sequence ID" value="SCV00318.1"/>
    <property type="molecule type" value="Genomic_DNA"/>
</dbReference>
<evidence type="ECO:0000256" key="6">
    <source>
        <dbReference type="ARBA" id="ARBA00023186"/>
    </source>
</evidence>
<evidence type="ECO:0000256" key="4">
    <source>
        <dbReference type="ARBA" id="ARBA00022490"/>
    </source>
</evidence>
<dbReference type="AlphaFoldDB" id="A0A1G4K8E5"/>
<evidence type="ECO:0000256" key="2">
    <source>
        <dbReference type="ARBA" id="ARBA00006823"/>
    </source>
</evidence>
<dbReference type="Pfam" id="PF18795">
    <property type="entry name" value="HSM3_N"/>
    <property type="match status" value="1"/>
</dbReference>
<evidence type="ECO:0000313" key="12">
    <source>
        <dbReference type="Proteomes" id="UP000189911"/>
    </source>
</evidence>
<comment type="similarity">
    <text evidence="2">Belongs to the proteasome subunit S5B/HSM3 family.</text>
</comment>
<dbReference type="Gene3D" id="1.25.40.580">
    <property type="match status" value="1"/>
</dbReference>
<organism evidence="11 12">
    <name type="scientific">Lachancea nothofagi CBS 11611</name>
    <dbReference type="NCBI Taxonomy" id="1266666"/>
    <lineage>
        <taxon>Eukaryota</taxon>
        <taxon>Fungi</taxon>
        <taxon>Dikarya</taxon>
        <taxon>Ascomycota</taxon>
        <taxon>Saccharomycotina</taxon>
        <taxon>Saccharomycetes</taxon>
        <taxon>Saccharomycetales</taxon>
        <taxon>Saccharomycetaceae</taxon>
        <taxon>Lachancea</taxon>
    </lineage>
</organism>
<evidence type="ECO:0000256" key="1">
    <source>
        <dbReference type="ARBA" id="ARBA00004496"/>
    </source>
</evidence>
<accession>A0A1G4K8E5</accession>
<name>A0A1G4K8E5_9SACH</name>
<feature type="domain" description="DNA mismatch repair protein HSM3 C-terminal" evidence="9">
    <location>
        <begin position="308"/>
        <end position="473"/>
    </location>
</feature>
<proteinExistence type="inferred from homology"/>
<keyword evidence="4" id="KW-0963">Cytoplasm</keyword>
<dbReference type="OrthoDB" id="4074002at2759"/>
<protein>
    <recommendedName>
        <fullName evidence="3">DNA mismatch repair protein HSM3</fullName>
    </recommendedName>
</protein>
<evidence type="ECO:0000256" key="8">
    <source>
        <dbReference type="ARBA" id="ARBA00024671"/>
    </source>
</evidence>
<dbReference type="InterPro" id="IPR041335">
    <property type="entry name" value="HSM3_N"/>
</dbReference>
<evidence type="ECO:0000256" key="5">
    <source>
        <dbReference type="ARBA" id="ARBA00022763"/>
    </source>
</evidence>